<comment type="cofactor">
    <cofactor evidence="1 4 5">
        <name>pyridoxal 5'-phosphate</name>
        <dbReference type="ChEBI" id="CHEBI:597326"/>
    </cofactor>
</comment>
<evidence type="ECO:0000313" key="8">
    <source>
        <dbReference type="Proteomes" id="UP000028531"/>
    </source>
</evidence>
<reference evidence="6 8" key="1">
    <citation type="submission" date="2014-07" db="EMBL/GenBank/DDBJ databases">
        <title>Draft genome sequence of Nonlabens ulvanivorans, an ulvan degrading bacterium.</title>
        <authorList>
            <person name="Kopel M."/>
            <person name="Helbert W."/>
            <person name="Henrissat B."/>
            <person name="Doniger T."/>
            <person name="Banin E."/>
        </authorList>
    </citation>
    <scope>NUCLEOTIDE SEQUENCE [LARGE SCALE GENOMIC DNA]</scope>
    <source>
        <strain evidence="6 8">PLR</strain>
    </source>
</reference>
<name>A0A084JZ68_NONUL</name>
<proteinExistence type="inferred from homology"/>
<evidence type="ECO:0000256" key="5">
    <source>
        <dbReference type="RuleBase" id="RU000382"/>
    </source>
</evidence>
<comment type="caution">
    <text evidence="6">The sequence shown here is derived from an EMBL/GenBank/DDBJ whole genome shotgun (WGS) entry which is preliminary data.</text>
</comment>
<dbReference type="InterPro" id="IPR002129">
    <property type="entry name" value="PyrdxlP-dep_de-COase"/>
</dbReference>
<comment type="similarity">
    <text evidence="5">Belongs to the group II decarboxylase family.</text>
</comment>
<evidence type="ECO:0000256" key="2">
    <source>
        <dbReference type="ARBA" id="ARBA00022898"/>
    </source>
</evidence>
<dbReference type="GO" id="GO:0019752">
    <property type="term" value="P:carboxylic acid metabolic process"/>
    <property type="evidence" value="ECO:0007669"/>
    <property type="project" value="InterPro"/>
</dbReference>
<dbReference type="InterPro" id="IPR050477">
    <property type="entry name" value="GrpII_AminoAcid_Decarb"/>
</dbReference>
<evidence type="ECO:0000313" key="6">
    <source>
        <dbReference type="EMBL" id="KEZ94252.1"/>
    </source>
</evidence>
<evidence type="ECO:0000313" key="9">
    <source>
        <dbReference type="Proteomes" id="UP000239997"/>
    </source>
</evidence>
<keyword evidence="3 5" id="KW-0456">Lyase</keyword>
<keyword evidence="2 4" id="KW-0663">Pyridoxal phosphate</keyword>
<evidence type="ECO:0000256" key="4">
    <source>
        <dbReference type="PIRSR" id="PIRSR602129-50"/>
    </source>
</evidence>
<evidence type="ECO:0000256" key="3">
    <source>
        <dbReference type="ARBA" id="ARBA00023239"/>
    </source>
</evidence>
<organism evidence="6 8">
    <name type="scientific">Nonlabens ulvanivorans</name>
    <name type="common">Persicivirga ulvanivorans</name>
    <dbReference type="NCBI Taxonomy" id="906888"/>
    <lineage>
        <taxon>Bacteria</taxon>
        <taxon>Pseudomonadati</taxon>
        <taxon>Bacteroidota</taxon>
        <taxon>Flavobacteriia</taxon>
        <taxon>Flavobacteriales</taxon>
        <taxon>Flavobacteriaceae</taxon>
        <taxon>Nonlabens</taxon>
    </lineage>
</organism>
<keyword evidence="9" id="KW-1185">Reference proteome</keyword>
<dbReference type="Proteomes" id="UP000239997">
    <property type="component" value="Unassembled WGS sequence"/>
</dbReference>
<accession>A0A084JZ68</accession>
<dbReference type="InterPro" id="IPR015424">
    <property type="entry name" value="PyrdxlP-dep_Trfase"/>
</dbReference>
<dbReference type="SUPFAM" id="SSF53383">
    <property type="entry name" value="PLP-dependent transferases"/>
    <property type="match status" value="1"/>
</dbReference>
<dbReference type="EMBL" id="JPJI01000023">
    <property type="protein sequence ID" value="KEZ94252.1"/>
    <property type="molecule type" value="Genomic_DNA"/>
</dbReference>
<dbReference type="PANTHER" id="PTHR42735:SF6">
    <property type="entry name" value="SPHINGOSINE-1-PHOSPHATE LYASE 1"/>
    <property type="match status" value="1"/>
</dbReference>
<dbReference type="GO" id="GO:0016830">
    <property type="term" value="F:carbon-carbon lyase activity"/>
    <property type="evidence" value="ECO:0007669"/>
    <property type="project" value="InterPro"/>
</dbReference>
<dbReference type="Gene3D" id="3.40.640.10">
    <property type="entry name" value="Type I PLP-dependent aspartate aminotransferase-like (Major domain)"/>
    <property type="match status" value="1"/>
</dbReference>
<dbReference type="PANTHER" id="PTHR42735">
    <property type="match status" value="1"/>
</dbReference>
<feature type="modified residue" description="N6-(pyridoxal phosphate)lysine" evidence="4">
    <location>
        <position position="273"/>
    </location>
</feature>
<protein>
    <submittedName>
        <fullName evidence="7">Glutamate/tyrosine decarboxylase-like PLP-dependent enzyme</fullName>
    </submittedName>
</protein>
<dbReference type="Proteomes" id="UP000028531">
    <property type="component" value="Unassembled WGS sequence"/>
</dbReference>
<reference evidence="7 9" key="2">
    <citation type="submission" date="2018-03" db="EMBL/GenBank/DDBJ databases">
        <title>Genomic Encyclopedia of Archaeal and Bacterial Type Strains, Phase II (KMG-II): from individual species to whole genera.</title>
        <authorList>
            <person name="Goeker M."/>
        </authorList>
    </citation>
    <scope>NUCLEOTIDE SEQUENCE [LARGE SCALE GENOMIC DNA]</scope>
    <source>
        <strain evidence="7 9">DSM 22727</strain>
    </source>
</reference>
<dbReference type="Pfam" id="PF00282">
    <property type="entry name" value="Pyridoxal_deC"/>
    <property type="match status" value="1"/>
</dbReference>
<sequence length="424" mass="47801">MTYNQVYKNWKRLSKETIDQHILEALSQNINYYDSLKMGVPASHLDKQEFAPDSQVLDGSTFLKTLINNPNHIGVHTDTDLSEPYFSGTQRLEAEVIKIIAEDILKAQSDTIDGYVSSGGTEGNIQAIWVYRNLFNETYALEKDYSSIAILCSEDAHYSMDKASNLLNIKLAKVKVDSETRAIDSTDLKNRLEVLQSQGVDKLILVCNMMTTMFGSVDSLDDYMAVIAQYPSMTVKVHVDGAYGGFFLPFTNPDQPLTFNDDRIDSFTLDAHKMLQAPYGTGIFVIRKGLLKYSLTDSAQYVAGMDCTLVGSRSGANAISIYKILMNYGPYDWAERMLALAARTTRLKNHLLELDVKLIHFEDSNIITIHRDFVTPMIAVKYGLVPDNHNHPEWFKIVVMDHVKGDKITQFLIDFKESITVNDV</sequence>
<gene>
    <name evidence="6" type="ORF">IL45_03625</name>
    <name evidence="7" type="ORF">LY02_02304</name>
</gene>
<evidence type="ECO:0000313" key="7">
    <source>
        <dbReference type="EMBL" id="PRX13243.1"/>
    </source>
</evidence>
<dbReference type="InterPro" id="IPR015421">
    <property type="entry name" value="PyrdxlP-dep_Trfase_major"/>
</dbReference>
<dbReference type="EMBL" id="PVNA01000004">
    <property type="protein sequence ID" value="PRX13243.1"/>
    <property type="molecule type" value="Genomic_DNA"/>
</dbReference>
<dbReference type="RefSeq" id="WP_036580400.1">
    <property type="nucleotide sequence ID" value="NZ_JBDUVK010000195.1"/>
</dbReference>
<evidence type="ECO:0000256" key="1">
    <source>
        <dbReference type="ARBA" id="ARBA00001933"/>
    </source>
</evidence>
<dbReference type="AlphaFoldDB" id="A0A084JZ68"/>
<dbReference type="GO" id="GO:0030170">
    <property type="term" value="F:pyridoxal phosphate binding"/>
    <property type="evidence" value="ECO:0007669"/>
    <property type="project" value="InterPro"/>
</dbReference>